<feature type="compositionally biased region" description="Basic residues" evidence="6">
    <location>
        <begin position="31"/>
        <end position="40"/>
    </location>
</feature>
<evidence type="ECO:0000256" key="1">
    <source>
        <dbReference type="ARBA" id="ARBA00022723"/>
    </source>
</evidence>
<sequence>MPPAVEKATFTPDLNTPSPSSGSPSYNPTKSSHKRSHRKNSSNERVDIPQAIKGSNLTNSQKVSLIHEINSKNQSSKNLSHVPCKFFRQGACQAGDSCPFSHATDAASEFQPCKYFLKGNCKFGMKCALAHILPDGRILNQRSVPRGYRSESKRHSQYQSGKHAQHAQQSRPEVSSSEPATPTKSSATSATSASSNSAAAIQSTSKTAATVTTVQPVLPSSASFYQQDPAYKLAQQPIGVVSQVPYTEFKRQQLSQPAYLCSPISSQMTLSSSSSGNLTTSPLNGSIWSPTSSPTSVQSSHSVFFRTMSGPSQTRPTQLWPSMRRSSSSALMPLFHKSSELSKDPTEDAISDDSEEEALLEDDEESPDTDDAYGTDDVDFLPDSLTDLLTPQELKRRSSKQAYGNPRPLLSDGAFVMD</sequence>
<evidence type="ECO:0000256" key="6">
    <source>
        <dbReference type="SAM" id="MobiDB-lite"/>
    </source>
</evidence>
<evidence type="ECO:0000313" key="9">
    <source>
        <dbReference type="Proteomes" id="UP000290900"/>
    </source>
</evidence>
<dbReference type="GO" id="GO:0000209">
    <property type="term" value="P:protein polyubiquitination"/>
    <property type="evidence" value="ECO:0007669"/>
    <property type="project" value="InterPro"/>
</dbReference>
<evidence type="ECO:0000313" key="8">
    <source>
        <dbReference type="EMBL" id="VEU19906.1"/>
    </source>
</evidence>
<evidence type="ECO:0000256" key="3">
    <source>
        <dbReference type="ARBA" id="ARBA00022771"/>
    </source>
</evidence>
<dbReference type="InterPro" id="IPR000571">
    <property type="entry name" value="Znf_CCCH"/>
</dbReference>
<feature type="compositionally biased region" description="Acidic residues" evidence="6">
    <location>
        <begin position="347"/>
        <end position="380"/>
    </location>
</feature>
<feature type="domain" description="C3H1-type" evidence="7">
    <location>
        <begin position="107"/>
        <end position="134"/>
    </location>
</feature>
<dbReference type="STRING" id="13370.A0A448YGA1"/>
<dbReference type="Gene3D" id="1.20.120.1350">
    <property type="entry name" value="Pneumovirus matrix protein 2 (M2), zinc-binding domain"/>
    <property type="match status" value="1"/>
</dbReference>
<keyword evidence="2" id="KW-0677">Repeat</keyword>
<dbReference type="OrthoDB" id="411372at2759"/>
<keyword evidence="4 5" id="KW-0862">Zinc</keyword>
<feature type="domain" description="C3H1-type" evidence="7">
    <location>
        <begin position="78"/>
        <end position="105"/>
    </location>
</feature>
<dbReference type="PANTHER" id="PTHR11224">
    <property type="entry name" value="MAKORIN-RELATED"/>
    <property type="match status" value="1"/>
</dbReference>
<reference evidence="8 9" key="1">
    <citation type="submission" date="2018-12" db="EMBL/GenBank/DDBJ databases">
        <authorList>
            <person name="Tiukova I."/>
            <person name="Dainat J."/>
        </authorList>
    </citation>
    <scope>NUCLEOTIDE SEQUENCE [LARGE SCALE GENOMIC DNA]</scope>
</reference>
<keyword evidence="9" id="KW-1185">Reference proteome</keyword>
<dbReference type="PROSITE" id="PS50103">
    <property type="entry name" value="ZF_C3H1"/>
    <property type="match status" value="2"/>
</dbReference>
<feature type="region of interest" description="Disordered" evidence="6">
    <location>
        <begin position="1"/>
        <end position="51"/>
    </location>
</feature>
<dbReference type="InParanoid" id="A0A448YGA1"/>
<dbReference type="InterPro" id="IPR045072">
    <property type="entry name" value="MKRN-like"/>
</dbReference>
<dbReference type="GO" id="GO:0061630">
    <property type="term" value="F:ubiquitin protein ligase activity"/>
    <property type="evidence" value="ECO:0007669"/>
    <property type="project" value="InterPro"/>
</dbReference>
<dbReference type="SUPFAM" id="SSF90229">
    <property type="entry name" value="CCCH zinc finger"/>
    <property type="match status" value="1"/>
</dbReference>
<keyword evidence="1 5" id="KW-0479">Metal-binding</keyword>
<proteinExistence type="predicted"/>
<feature type="compositionally biased region" description="Low complexity" evidence="6">
    <location>
        <begin position="175"/>
        <end position="195"/>
    </location>
</feature>
<protein>
    <submittedName>
        <fullName evidence="8">DEKNAAC100243</fullName>
    </submittedName>
</protein>
<evidence type="ECO:0000256" key="2">
    <source>
        <dbReference type="ARBA" id="ARBA00022737"/>
    </source>
</evidence>
<dbReference type="InterPro" id="IPR036855">
    <property type="entry name" value="Znf_CCCH_sf"/>
</dbReference>
<feature type="region of interest" description="Disordered" evidence="6">
    <location>
        <begin position="146"/>
        <end position="195"/>
    </location>
</feature>
<feature type="compositionally biased region" description="Polar residues" evidence="6">
    <location>
        <begin position="157"/>
        <end position="174"/>
    </location>
</feature>
<accession>A0A448YGA1</accession>
<dbReference type="AlphaFoldDB" id="A0A448YGA1"/>
<dbReference type="SMART" id="SM00356">
    <property type="entry name" value="ZnF_C3H1"/>
    <property type="match status" value="2"/>
</dbReference>
<keyword evidence="3 5" id="KW-0863">Zinc-finger</keyword>
<feature type="compositionally biased region" description="Basic and acidic residues" evidence="6">
    <location>
        <begin position="337"/>
        <end position="346"/>
    </location>
</feature>
<dbReference type="PANTHER" id="PTHR11224:SF10">
    <property type="entry name" value="IP09428P-RELATED"/>
    <property type="match status" value="1"/>
</dbReference>
<dbReference type="GO" id="GO:0008270">
    <property type="term" value="F:zinc ion binding"/>
    <property type="evidence" value="ECO:0007669"/>
    <property type="project" value="UniProtKB-KW"/>
</dbReference>
<feature type="zinc finger region" description="C3H1-type" evidence="5">
    <location>
        <begin position="107"/>
        <end position="134"/>
    </location>
</feature>
<dbReference type="Pfam" id="PF18044">
    <property type="entry name" value="zf-CCCH_4"/>
    <property type="match status" value="1"/>
</dbReference>
<feature type="zinc finger region" description="C3H1-type" evidence="5">
    <location>
        <begin position="78"/>
        <end position="105"/>
    </location>
</feature>
<gene>
    <name evidence="8" type="ORF">BRENAR_LOCUS641</name>
</gene>
<dbReference type="Proteomes" id="UP000290900">
    <property type="component" value="Unassembled WGS sequence"/>
</dbReference>
<dbReference type="Pfam" id="PF00642">
    <property type="entry name" value="zf-CCCH"/>
    <property type="match status" value="1"/>
</dbReference>
<feature type="region of interest" description="Disordered" evidence="6">
    <location>
        <begin position="337"/>
        <end position="418"/>
    </location>
</feature>
<dbReference type="Gene3D" id="4.10.1000.10">
    <property type="entry name" value="Zinc finger, CCCH-type"/>
    <property type="match status" value="1"/>
</dbReference>
<evidence type="ECO:0000256" key="5">
    <source>
        <dbReference type="PROSITE-ProRule" id="PRU00723"/>
    </source>
</evidence>
<dbReference type="InterPro" id="IPR041367">
    <property type="entry name" value="Znf-CCCH_4"/>
</dbReference>
<evidence type="ECO:0000259" key="7">
    <source>
        <dbReference type="PROSITE" id="PS50103"/>
    </source>
</evidence>
<organism evidence="8 9">
    <name type="scientific">Brettanomyces naardenensis</name>
    <name type="common">Yeast</name>
    <dbReference type="NCBI Taxonomy" id="13370"/>
    <lineage>
        <taxon>Eukaryota</taxon>
        <taxon>Fungi</taxon>
        <taxon>Dikarya</taxon>
        <taxon>Ascomycota</taxon>
        <taxon>Saccharomycotina</taxon>
        <taxon>Pichiomycetes</taxon>
        <taxon>Pichiales</taxon>
        <taxon>Pichiaceae</taxon>
        <taxon>Brettanomyces</taxon>
    </lineage>
</organism>
<dbReference type="EMBL" id="CAACVR010000001">
    <property type="protein sequence ID" value="VEU19906.1"/>
    <property type="molecule type" value="Genomic_DNA"/>
</dbReference>
<name>A0A448YGA1_BRENA</name>
<evidence type="ECO:0000256" key="4">
    <source>
        <dbReference type="ARBA" id="ARBA00022833"/>
    </source>
</evidence>